<protein>
    <submittedName>
        <fullName evidence="2">Uncharacterized protein</fullName>
    </submittedName>
</protein>
<feature type="compositionally biased region" description="Basic residues" evidence="1">
    <location>
        <begin position="177"/>
        <end position="187"/>
    </location>
</feature>
<sequence>MDKIVTFIGFIQNAVAPSRRNRNSNRTSRSSGRVFNDSFPRASASFRKDSFDSGFNFANGGLEDTAPSGENKMNRTKACAFTEQGLDTLRGEVREIEPLRCGPSKRSANMNFDGGLTSAAVLPPAVIPMSSETLHGDLSEAVGKDTPAGVDSKMEGDSRNKANLPSLRGCRLLSPGKQHKNQTKDRKRLKQCKDLTNKANLPDIFSNAGKSFVEVNQLSVFKRMPFRKTTAVKERAEASTIEPESKEEAISNRNGRKSRLKVPIVKLKSKNGKDGSRKEYAICQAEQVKNTKEQTVPAQGVTIFYEDNNKFVSEKGGESGTMKNGKGGLRPGTALGKWIKRHGNKVAPAPLDDLVSDAEQISPTEQALVQKDKKIQKKACSETIVPYANMGVDEETHALDKREKQGIMISSISVLTDGEDEKWGSSRLKACEKVETTRDKSFNRATSPENEVTRLSPLNSGFYKETLEDLSLKENDNDSQKTQPKEQDRVEDSIFTRKDNANFSEDSDMFGVYEELERKSGLPDLPSLITDHYSQPFPTKRRFKNISENLIKSEDDSLKLDESAPHDTNQIDVVDRKKECKQRVVPDNSKIQKATTFKVKREVVGSTEIGKLPLIRDPESQRLAKMKIRPERKVSPHEWSNSSAQNTESSVRALPSIRDFKNQKQVVLEKTPSSETDCPRPLLYIPARGFMKLSKNLQQSMVLANSTEGLSTDNSVSKATFNGGKACLPSIKTHNEQMVEEFLAKQKLKQMKQQEMENDFEGWDDEEEPEVIKQILERPVTAKIPRYPAHWGPLPNERPPGRGGEGYCLGVIWRNTGKINVTDSSSEDNEDLTNADQEQFSVQREVKSPKTPKRILEIFVNSRFRKLDEKEEVPSTWCRASRLPRPPPPTKIQTSFTVNDMVDIEDIEDFL</sequence>
<feature type="compositionally biased region" description="Polar residues" evidence="1">
    <location>
        <begin position="638"/>
        <end position="650"/>
    </location>
</feature>
<evidence type="ECO:0000313" key="2">
    <source>
        <dbReference type="EMBL" id="CAH3037282.1"/>
    </source>
</evidence>
<feature type="region of interest" description="Disordered" evidence="1">
    <location>
        <begin position="469"/>
        <end position="498"/>
    </location>
</feature>
<evidence type="ECO:0000256" key="1">
    <source>
        <dbReference type="SAM" id="MobiDB-lite"/>
    </source>
</evidence>
<organism evidence="2 3">
    <name type="scientific">Porites lobata</name>
    <dbReference type="NCBI Taxonomy" id="104759"/>
    <lineage>
        <taxon>Eukaryota</taxon>
        <taxon>Metazoa</taxon>
        <taxon>Cnidaria</taxon>
        <taxon>Anthozoa</taxon>
        <taxon>Hexacorallia</taxon>
        <taxon>Scleractinia</taxon>
        <taxon>Fungiina</taxon>
        <taxon>Poritidae</taxon>
        <taxon>Porites</taxon>
    </lineage>
</organism>
<reference evidence="2 3" key="1">
    <citation type="submission" date="2022-05" db="EMBL/GenBank/DDBJ databases">
        <authorList>
            <consortium name="Genoscope - CEA"/>
            <person name="William W."/>
        </authorList>
    </citation>
    <scope>NUCLEOTIDE SEQUENCE [LARGE SCALE GENOMIC DNA]</scope>
</reference>
<proteinExistence type="predicted"/>
<name>A0ABN8MYX1_9CNID</name>
<keyword evidence="3" id="KW-1185">Reference proteome</keyword>
<gene>
    <name evidence="2" type="ORF">PLOB_00035498</name>
</gene>
<dbReference type="EMBL" id="CALNXK010000005">
    <property type="protein sequence ID" value="CAH3037282.1"/>
    <property type="molecule type" value="Genomic_DNA"/>
</dbReference>
<accession>A0ABN8MYX1</accession>
<feature type="region of interest" description="Disordered" evidence="1">
    <location>
        <begin position="820"/>
        <end position="847"/>
    </location>
</feature>
<dbReference type="Proteomes" id="UP001159405">
    <property type="component" value="Unassembled WGS sequence"/>
</dbReference>
<evidence type="ECO:0000313" key="3">
    <source>
        <dbReference type="Proteomes" id="UP001159405"/>
    </source>
</evidence>
<feature type="region of interest" description="Disordered" evidence="1">
    <location>
        <begin position="439"/>
        <end position="458"/>
    </location>
</feature>
<comment type="caution">
    <text evidence="2">The sequence shown here is derived from an EMBL/GenBank/DDBJ whole genome shotgun (WGS) entry which is preliminary data.</text>
</comment>
<feature type="region of interest" description="Disordered" evidence="1">
    <location>
        <begin position="139"/>
        <end position="187"/>
    </location>
</feature>
<feature type="region of interest" description="Disordered" evidence="1">
    <location>
        <begin position="630"/>
        <end position="651"/>
    </location>
</feature>